<dbReference type="Gene3D" id="3.40.50.2000">
    <property type="entry name" value="Glycogen Phosphorylase B"/>
    <property type="match status" value="1"/>
</dbReference>
<evidence type="ECO:0000313" key="3">
    <source>
        <dbReference type="Proteomes" id="UP000285517"/>
    </source>
</evidence>
<accession>A0A410G213</accession>
<dbReference type="KEGG" id="aev:EI546_05970"/>
<dbReference type="InterPro" id="IPR028098">
    <property type="entry name" value="Glyco_trans_4-like_N"/>
</dbReference>
<dbReference type="Pfam" id="PF13439">
    <property type="entry name" value="Glyco_transf_4"/>
    <property type="match status" value="1"/>
</dbReference>
<reference evidence="2 3" key="1">
    <citation type="submission" date="2019-01" db="EMBL/GenBank/DDBJ databases">
        <title>Complete genome sequencing of Aequorivita sp. H23M31.</title>
        <authorList>
            <person name="Bae J.-W."/>
        </authorList>
    </citation>
    <scope>NUCLEOTIDE SEQUENCE [LARGE SCALE GENOMIC DNA]</scope>
    <source>
        <strain evidence="2 3">H23M31</strain>
    </source>
</reference>
<dbReference type="OrthoDB" id="784244at2"/>
<protein>
    <recommendedName>
        <fullName evidence="1">Glycosyltransferase subfamily 4-like N-terminal domain-containing protein</fullName>
    </recommendedName>
</protein>
<feature type="domain" description="Glycosyltransferase subfamily 4-like N-terminal" evidence="1">
    <location>
        <begin position="22"/>
        <end position="209"/>
    </location>
</feature>
<keyword evidence="3" id="KW-1185">Reference proteome</keyword>
<name>A0A410G213_9FLAO</name>
<evidence type="ECO:0000313" key="2">
    <source>
        <dbReference type="EMBL" id="QAA81302.1"/>
    </source>
</evidence>
<dbReference type="Proteomes" id="UP000285517">
    <property type="component" value="Chromosome"/>
</dbReference>
<dbReference type="GO" id="GO:0016757">
    <property type="term" value="F:glycosyltransferase activity"/>
    <property type="evidence" value="ECO:0007669"/>
    <property type="project" value="UniProtKB-ARBA"/>
</dbReference>
<dbReference type="SUPFAM" id="SSF53756">
    <property type="entry name" value="UDP-Glycosyltransferase/glycogen phosphorylase"/>
    <property type="match status" value="1"/>
</dbReference>
<gene>
    <name evidence="2" type="ORF">EI546_05970</name>
</gene>
<dbReference type="EMBL" id="CP034951">
    <property type="protein sequence ID" value="QAA81302.1"/>
    <property type="molecule type" value="Genomic_DNA"/>
</dbReference>
<dbReference type="AlphaFoldDB" id="A0A410G213"/>
<organism evidence="2 3">
    <name type="scientific">Aequorivita ciconiae</name>
    <dbReference type="NCBI Taxonomy" id="2494375"/>
    <lineage>
        <taxon>Bacteria</taxon>
        <taxon>Pseudomonadati</taxon>
        <taxon>Bacteroidota</taxon>
        <taxon>Flavobacteriia</taxon>
        <taxon>Flavobacteriales</taxon>
        <taxon>Flavobacteriaceae</taxon>
        <taxon>Aequorivita</taxon>
    </lineage>
</organism>
<sequence length="370" mass="43373">MKSILIISRFFYPINSPRSFRTTELAKEFARQGHAVTVLTPQSTEHLAFGREFNVEIQDLGQPKWKEIDLSGKGLGLLIKRALRRGLLMAFQYPNLEFFFSTKTALKIKKRNKEKYDLLISIATPHPIHWGVAAVWKEKDNIARTWVADCGDPFMGVENDTFQKWFYFKYIEKWFCRKVDLLSIPVESAIPAYYPEFHDKIKIIPQGFNFNDINLALYRKNEIPHFAYAGGLIPGRRDPKDFFEFLVNYPHPYKFDLYTKNVELVQSYVERSKGRMEIKEYLPRKELLYKLSKLEFVVNFENAGTKQIPSKIIDYVITQRPILNVSSSSFNKQVVEEFLYGNYENGLKIDNPEQYRIENVAKEFLKLVNS</sequence>
<dbReference type="RefSeq" id="WP_128249690.1">
    <property type="nucleotide sequence ID" value="NZ_CP034951.1"/>
</dbReference>
<proteinExistence type="predicted"/>
<evidence type="ECO:0000259" key="1">
    <source>
        <dbReference type="Pfam" id="PF13439"/>
    </source>
</evidence>